<accession>A0ABW3BQD9</accession>
<dbReference type="EMBL" id="JBHTIB010000002">
    <property type="protein sequence ID" value="MFD0834262.1"/>
    <property type="molecule type" value="Genomic_DNA"/>
</dbReference>
<name>A0ABW3BQD9_9FLAO</name>
<dbReference type="RefSeq" id="WP_379938446.1">
    <property type="nucleotide sequence ID" value="NZ_JBHTIB010000002.1"/>
</dbReference>
<keyword evidence="3" id="KW-1185">Reference proteome</keyword>
<comment type="caution">
    <text evidence="2">The sequence shown here is derived from an EMBL/GenBank/DDBJ whole genome shotgun (WGS) entry which is preliminary data.</text>
</comment>
<dbReference type="SUPFAM" id="SSF143422">
    <property type="entry name" value="Transposase IS200-like"/>
    <property type="match status" value="1"/>
</dbReference>
<dbReference type="SMART" id="SM01321">
    <property type="entry name" value="Y1_Tnp"/>
    <property type="match status" value="1"/>
</dbReference>
<reference evidence="3" key="1">
    <citation type="journal article" date="2019" name="Int. J. Syst. Evol. Microbiol.">
        <title>The Global Catalogue of Microorganisms (GCM) 10K type strain sequencing project: providing services to taxonomists for standard genome sequencing and annotation.</title>
        <authorList>
            <consortium name="The Broad Institute Genomics Platform"/>
            <consortium name="The Broad Institute Genome Sequencing Center for Infectious Disease"/>
            <person name="Wu L."/>
            <person name="Ma J."/>
        </authorList>
    </citation>
    <scope>NUCLEOTIDE SEQUENCE [LARGE SCALE GENOMIC DNA]</scope>
    <source>
        <strain evidence="3">CCUG 60529</strain>
    </source>
</reference>
<proteinExistence type="predicted"/>
<sequence length="186" mass="22215">MKYEPLVEDSYYHIYNCGNNKENLFIDDDNYSYFLKLIKKHILNSCDILSYCLLKNHFHLLIKTKSNIESKVISQSFSNLFNAYSKAINKKYARSGSLFKDRFSRIKIDNEDYLKSLIIYVHTNPVHHNFTNNYKTYKYSSYKAFISDNPTLLLRDFVINLFEDKENFRYAHNVKETNILNEILLE</sequence>
<feature type="domain" description="Transposase IS200-like" evidence="1">
    <location>
        <begin position="7"/>
        <end position="124"/>
    </location>
</feature>
<dbReference type="PANTHER" id="PTHR34322:SF2">
    <property type="entry name" value="TRANSPOSASE IS200-LIKE DOMAIN-CONTAINING PROTEIN"/>
    <property type="match status" value="1"/>
</dbReference>
<dbReference type="Pfam" id="PF01797">
    <property type="entry name" value="Y1_Tnp"/>
    <property type="match status" value="1"/>
</dbReference>
<dbReference type="Proteomes" id="UP001597011">
    <property type="component" value="Unassembled WGS sequence"/>
</dbReference>
<evidence type="ECO:0000313" key="3">
    <source>
        <dbReference type="Proteomes" id="UP001597011"/>
    </source>
</evidence>
<gene>
    <name evidence="2" type="ORF">ACFQ0I_00685</name>
</gene>
<protein>
    <submittedName>
        <fullName evidence="2">Transposase</fullName>
    </submittedName>
</protein>
<evidence type="ECO:0000259" key="1">
    <source>
        <dbReference type="SMART" id="SM01321"/>
    </source>
</evidence>
<organism evidence="2 3">
    <name type="scientific">Mariniflexile aquimaris</name>
    <dbReference type="NCBI Taxonomy" id="881009"/>
    <lineage>
        <taxon>Bacteria</taxon>
        <taxon>Pseudomonadati</taxon>
        <taxon>Bacteroidota</taxon>
        <taxon>Flavobacteriia</taxon>
        <taxon>Flavobacteriales</taxon>
        <taxon>Flavobacteriaceae</taxon>
        <taxon>Mariniflexile</taxon>
    </lineage>
</organism>
<dbReference type="Gene3D" id="3.30.70.1290">
    <property type="entry name" value="Transposase IS200-like"/>
    <property type="match status" value="1"/>
</dbReference>
<dbReference type="PANTHER" id="PTHR34322">
    <property type="entry name" value="TRANSPOSASE, Y1_TNP DOMAIN-CONTAINING"/>
    <property type="match status" value="1"/>
</dbReference>
<dbReference type="InterPro" id="IPR036515">
    <property type="entry name" value="Transposase_17_sf"/>
</dbReference>
<dbReference type="InterPro" id="IPR002686">
    <property type="entry name" value="Transposase_17"/>
</dbReference>
<evidence type="ECO:0000313" key="2">
    <source>
        <dbReference type="EMBL" id="MFD0834262.1"/>
    </source>
</evidence>